<dbReference type="SMART" id="SM00832">
    <property type="entry name" value="C8"/>
    <property type="match status" value="3"/>
</dbReference>
<feature type="domain" description="VWFD" evidence="10">
    <location>
        <begin position="48"/>
        <end position="218"/>
    </location>
</feature>
<evidence type="ECO:0000256" key="4">
    <source>
        <dbReference type="ARBA" id="ARBA00023157"/>
    </source>
</evidence>
<evidence type="ECO:0000259" key="9">
    <source>
        <dbReference type="PROSITE" id="PS01225"/>
    </source>
</evidence>
<dbReference type="InterPro" id="IPR036084">
    <property type="entry name" value="Ser_inhib-like_sf"/>
</dbReference>
<dbReference type="Pfam" id="PF08742">
    <property type="entry name" value="C8"/>
    <property type="match status" value="3"/>
</dbReference>
<dbReference type="Pfam" id="PF01826">
    <property type="entry name" value="TIL"/>
    <property type="match status" value="1"/>
</dbReference>
<dbReference type="Gene3D" id="2.10.25.10">
    <property type="entry name" value="Laminin"/>
    <property type="match status" value="3"/>
</dbReference>
<keyword evidence="12" id="KW-1185">Reference proteome</keyword>
<keyword evidence="2" id="KW-0964">Secreted</keyword>
<feature type="compositionally biased region" description="Low complexity" evidence="7">
    <location>
        <begin position="1369"/>
        <end position="1409"/>
    </location>
</feature>
<comment type="subcellular location">
    <subcellularLocation>
        <location evidence="1">Secreted</location>
    </subcellularLocation>
</comment>
<dbReference type="OrthoDB" id="160294at2759"/>
<feature type="signal peptide" evidence="8">
    <location>
        <begin position="1"/>
        <end position="15"/>
    </location>
</feature>
<dbReference type="SMART" id="SM00041">
    <property type="entry name" value="CT"/>
    <property type="match status" value="1"/>
</dbReference>
<dbReference type="SMART" id="SM00216">
    <property type="entry name" value="VWD"/>
    <property type="match status" value="3"/>
</dbReference>
<feature type="domain" description="CTCK" evidence="9">
    <location>
        <begin position="1546"/>
        <end position="1607"/>
    </location>
</feature>
<gene>
    <name evidence="11" type="primary">MUC6</name>
    <name evidence="11" type="ORF">L345_08590</name>
</gene>
<dbReference type="PROSITE" id="PS01225">
    <property type="entry name" value="CTCK_2"/>
    <property type="match status" value="1"/>
</dbReference>
<evidence type="ECO:0000256" key="5">
    <source>
        <dbReference type="ARBA" id="ARBA00023180"/>
    </source>
</evidence>
<feature type="region of interest" description="Disordered" evidence="7">
    <location>
        <begin position="1226"/>
        <end position="1409"/>
    </location>
</feature>
<keyword evidence="4" id="KW-1015">Disulfide bond</keyword>
<dbReference type="InterPro" id="IPR001846">
    <property type="entry name" value="VWF_type-D"/>
</dbReference>
<comment type="caution">
    <text evidence="11">The sequence shown here is derived from an EMBL/GenBank/DDBJ whole genome shotgun (WGS) entry which is preliminary data.</text>
</comment>
<feature type="region of interest" description="Disordered" evidence="7">
    <location>
        <begin position="1474"/>
        <end position="1535"/>
    </location>
</feature>
<dbReference type="PROSITE" id="PS51233">
    <property type="entry name" value="VWFD"/>
    <property type="match status" value="3"/>
</dbReference>
<feature type="compositionally biased region" description="Low complexity" evidence="7">
    <location>
        <begin position="1474"/>
        <end position="1531"/>
    </location>
</feature>
<evidence type="ECO:0000256" key="6">
    <source>
        <dbReference type="PROSITE-ProRule" id="PRU00039"/>
    </source>
</evidence>
<feature type="non-terminal residue" evidence="11">
    <location>
        <position position="1"/>
    </location>
</feature>
<proteinExistence type="predicted"/>
<dbReference type="PANTHER" id="PTHR11339">
    <property type="entry name" value="EXTRACELLULAR MATRIX GLYCOPROTEIN RELATED"/>
    <property type="match status" value="1"/>
</dbReference>
<name>V8NU93_OPHHA</name>
<feature type="domain" description="VWFD" evidence="10">
    <location>
        <begin position="830"/>
        <end position="1002"/>
    </location>
</feature>
<keyword evidence="3" id="KW-0677">Repeat</keyword>
<evidence type="ECO:0000256" key="2">
    <source>
        <dbReference type="ARBA" id="ARBA00022525"/>
    </source>
</evidence>
<dbReference type="PANTHER" id="PTHR11339:SF264">
    <property type="entry name" value="MUCIN-6"/>
    <property type="match status" value="1"/>
</dbReference>
<dbReference type="Pfam" id="PF00094">
    <property type="entry name" value="VWD"/>
    <property type="match status" value="3"/>
</dbReference>
<evidence type="ECO:0000259" key="10">
    <source>
        <dbReference type="PROSITE" id="PS51233"/>
    </source>
</evidence>
<dbReference type="InterPro" id="IPR014853">
    <property type="entry name" value="VWF/SSPO/ZAN-like_Cys-rich_dom"/>
</dbReference>
<dbReference type="GO" id="GO:0031012">
    <property type="term" value="C:extracellular matrix"/>
    <property type="evidence" value="ECO:0007669"/>
    <property type="project" value="TreeGrafter"/>
</dbReference>
<comment type="caution">
    <text evidence="6">Lacks conserved residue(s) required for the propagation of feature annotation.</text>
</comment>
<evidence type="ECO:0000256" key="3">
    <source>
        <dbReference type="ARBA" id="ARBA00022737"/>
    </source>
</evidence>
<feature type="domain" description="VWFD" evidence="10">
    <location>
        <begin position="362"/>
        <end position="548"/>
    </location>
</feature>
<dbReference type="Proteomes" id="UP000018936">
    <property type="component" value="Unassembled WGS sequence"/>
</dbReference>
<organism evidence="11 12">
    <name type="scientific">Ophiophagus hannah</name>
    <name type="common">King cobra</name>
    <name type="synonym">Naja hannah</name>
    <dbReference type="NCBI Taxonomy" id="8665"/>
    <lineage>
        <taxon>Eukaryota</taxon>
        <taxon>Metazoa</taxon>
        <taxon>Chordata</taxon>
        <taxon>Craniata</taxon>
        <taxon>Vertebrata</taxon>
        <taxon>Euteleostomi</taxon>
        <taxon>Lepidosauria</taxon>
        <taxon>Squamata</taxon>
        <taxon>Bifurcata</taxon>
        <taxon>Unidentata</taxon>
        <taxon>Episquamata</taxon>
        <taxon>Toxicofera</taxon>
        <taxon>Serpentes</taxon>
        <taxon>Colubroidea</taxon>
        <taxon>Elapidae</taxon>
        <taxon>Elapinae</taxon>
        <taxon>Ophiophagus</taxon>
    </lineage>
</organism>
<keyword evidence="5" id="KW-0325">Glycoprotein</keyword>
<accession>V8NU93</accession>
<evidence type="ECO:0000313" key="12">
    <source>
        <dbReference type="Proteomes" id="UP000018936"/>
    </source>
</evidence>
<dbReference type="InterPro" id="IPR050780">
    <property type="entry name" value="Mucin_vWF_Thrombospondin_sf"/>
</dbReference>
<dbReference type="EMBL" id="AZIM01001830">
    <property type="protein sequence ID" value="ETE65635.1"/>
    <property type="molecule type" value="Genomic_DNA"/>
</dbReference>
<feature type="compositionally biased region" description="Low complexity" evidence="7">
    <location>
        <begin position="1235"/>
        <end position="1362"/>
    </location>
</feature>
<dbReference type="CDD" id="cd19941">
    <property type="entry name" value="TIL"/>
    <property type="match status" value="3"/>
</dbReference>
<evidence type="ECO:0000256" key="8">
    <source>
        <dbReference type="SAM" id="SignalP"/>
    </source>
</evidence>
<feature type="chain" id="PRO_5013175531" evidence="8">
    <location>
        <begin position="16"/>
        <end position="1680"/>
    </location>
</feature>
<protein>
    <submittedName>
        <fullName evidence="11">Mucin-6</fullName>
    </submittedName>
</protein>
<keyword evidence="8" id="KW-0732">Signal</keyword>
<evidence type="ECO:0000313" key="11">
    <source>
        <dbReference type="EMBL" id="ETE65635.1"/>
    </source>
</evidence>
<reference evidence="11 12" key="1">
    <citation type="journal article" date="2013" name="Proc. Natl. Acad. Sci. U.S.A.">
        <title>The king cobra genome reveals dynamic gene evolution and adaptation in the snake venom system.</title>
        <authorList>
            <person name="Vonk F.J."/>
            <person name="Casewell N.R."/>
            <person name="Henkel C.V."/>
            <person name="Heimberg A.M."/>
            <person name="Jansen H.J."/>
            <person name="McCleary R.J."/>
            <person name="Kerkkamp H.M."/>
            <person name="Vos R.A."/>
            <person name="Guerreiro I."/>
            <person name="Calvete J.J."/>
            <person name="Wuster W."/>
            <person name="Woods A.E."/>
            <person name="Logan J.M."/>
            <person name="Harrison R.A."/>
            <person name="Castoe T.A."/>
            <person name="de Koning A.P."/>
            <person name="Pollock D.D."/>
            <person name="Yandell M."/>
            <person name="Calderon D."/>
            <person name="Renjifo C."/>
            <person name="Currier R.B."/>
            <person name="Salgado D."/>
            <person name="Pla D."/>
            <person name="Sanz L."/>
            <person name="Hyder A.S."/>
            <person name="Ribeiro J.M."/>
            <person name="Arntzen J.W."/>
            <person name="van den Thillart G.E."/>
            <person name="Boetzer M."/>
            <person name="Pirovano W."/>
            <person name="Dirks R.P."/>
            <person name="Spaink H.P."/>
            <person name="Duboule D."/>
            <person name="McGlinn E."/>
            <person name="Kini R.M."/>
            <person name="Richardson M.K."/>
        </authorList>
    </citation>
    <scope>NUCLEOTIDE SEQUENCE</scope>
    <source>
        <tissue evidence="11">Blood</tissue>
    </source>
</reference>
<dbReference type="InterPro" id="IPR006207">
    <property type="entry name" value="Cys_knot_C"/>
</dbReference>
<dbReference type="SUPFAM" id="SSF57567">
    <property type="entry name" value="Serine protease inhibitors"/>
    <property type="match status" value="3"/>
</dbReference>
<dbReference type="GO" id="GO:0005615">
    <property type="term" value="C:extracellular space"/>
    <property type="evidence" value="ECO:0007669"/>
    <property type="project" value="TreeGrafter"/>
</dbReference>
<evidence type="ECO:0000256" key="1">
    <source>
        <dbReference type="ARBA" id="ARBA00004613"/>
    </source>
</evidence>
<dbReference type="FunFam" id="2.10.25.10:FF:000153">
    <property type="entry name" value="MUC5B isoform 1"/>
    <property type="match status" value="2"/>
</dbReference>
<evidence type="ECO:0000256" key="7">
    <source>
        <dbReference type="SAM" id="MobiDB-lite"/>
    </source>
</evidence>
<dbReference type="InterPro" id="IPR002919">
    <property type="entry name" value="TIL_dom"/>
</dbReference>
<sequence>MIWVFLVLLCNIVHSSDQSHLEHSDHLFETHSEGQRSLDGHHSALDKGSCSTWSTGHFSTFDNYLYDFSGTCNYVFATVCDETAPDFNIQFRRGLNKTIERIIIQAGPNTIIVDKSGISVKDYGKIQLPYTRNGIQIAPFGHNIRLISKRKEMELAVFWNNYDYLMVLIEQKYMTKTCGLCGNFDGQELNEFLSEEICPFEGMMTPSIPQKKYAPLCFQLLHLVSPSCNISRKEFVIRCQLDMQVCSNPGHTNCTCATLSEYSRQCSMSHQEVTNWRTKDFCCTFTLGKCPGNQQYKECGSPCLKTCSNPEYSCSSYCTHGCFCPEGTVLNDISQNQTCIPIEECPCTWKGKIFAPVNVQWANGPVQNNHVPARVLWKEGLLSQLSTLNHTGFMSSMLPHSGTLMAVYEKSGFSSSETSLAAIIYISEKEKIVISKNEVFNDENELKWLPYTSGDITIFRQSSTHIQMHTPYGLEILIQTDAVFQIYIKVGRHFRGTTQGLCGNYNGETTDDFMTSMDITEGTAPLFVDSWRSGNCPPAIERDTDPCSMSQLNKICAETYCSVLKMNTLFQKCHSVVNPDPFVKRCQYQACNYEETFPYICSVLGSYARECALKGIFLWNWRNTVDNCTVSCTGNQTFSYNAEACDRTCLSLSSREIECHPTDVPIDGCNCPKGTYLNHKNECVQKSQCPCYLKGRKIILAEQYTIINGATCYCINGNLTCIGKPTNLLEICNPPKNYISCSASSGSKYGAACAPTCQMLATGTSCIPTKCESGCVCAPGLYEKLDGTCVSPEECPCEYGGISYEKGEEINTGTCTRGKWKCIQNSMCSSTCSLYGEGHITSFDGQHFAFDGNCEYILAMDGCDMAKSSHTFKIVTENVVCGNTGVTCSRAIKVYLGNLTIVMGDKTFNVYGSNHLIHFFIEENTLHLIIQITIPGKYNMTLIWNRHMNLFIKLFRETKNHLCGLCGNYNGNVKDDFETRSKYLASNEFMFVNSWKDNPLCGDVSFAADPCTKNPYRKAWAEKQCSIINSPVFAACHNKVYRMSYYESCVRDSCGCDSGGDCECMCDTIAVYAKACLDAGVCIDWRTPDFCPVYCDYFNTHKRIGMDYSYVNEANCTWHYRPCKCQNMLPVTEVNVEGCYNCSHEEYYDSKRKTCVPCATTIPPHTISTLETTATSSPSTVSKTTGIPESSISSTLKITSTTMIPHTSTIVSTHFTASISVTSIPIRSTQESSSAPTSKTTESTQTATTPMPKPTTETSPVTLPTSTSTKSTPSSTPIPTTITSTQTSTTPITLTTSTSTTPLPTTSTVTPTTSPVSTSSHITMPTASTPTTSIPSSTITLTSPTTSLTTSTQPPSTSMTTPIKSTSESTQTATTPMPETTTETSPVTLPTSTSTKSTPSSKSITTTITSTQTSTTPITLTTSTSTTSLPTTSTVVIGDHQAYNYHSHNLNTQQHYHTHLSYNLPNHSTPITTTVTSPQTSTTPIPLTSSTSSTPLPTTSVVTPTTIPDSTSSHTTMPTTVTSTTSIPSSTLRFTPTTSNQTTKICSIVEYEEQVFYRGCVSNVTLTRCEGMCSSSSRQKNARIEKLCRCCMPQTSYKKEIEMPCPNPDNPNEPLFTHILVFGECESNIWRRGTTATTGIEWNGMEWSIFEVLKQEFLDAILRNSFIMEGHELYMCKSIP</sequence>